<keyword evidence="4 8" id="KW-0418">Kinase</keyword>
<dbReference type="AlphaFoldDB" id="A0A2A6RG51"/>
<dbReference type="InterPro" id="IPR000577">
    <property type="entry name" value="Carb_kinase_FGGY"/>
</dbReference>
<dbReference type="GO" id="GO:0019563">
    <property type="term" value="P:glycerol catabolic process"/>
    <property type="evidence" value="ECO:0007669"/>
    <property type="project" value="TreeGrafter"/>
</dbReference>
<feature type="domain" description="Carbohydrate kinase FGGY N-terminal" evidence="6">
    <location>
        <begin position="5"/>
        <end position="249"/>
    </location>
</feature>
<dbReference type="PIRSF" id="PIRSF000538">
    <property type="entry name" value="GlpK"/>
    <property type="match status" value="1"/>
</dbReference>
<evidence type="ECO:0000256" key="1">
    <source>
        <dbReference type="ARBA" id="ARBA00009156"/>
    </source>
</evidence>
<dbReference type="GO" id="GO:0004370">
    <property type="term" value="F:glycerol kinase activity"/>
    <property type="evidence" value="ECO:0007669"/>
    <property type="project" value="TreeGrafter"/>
</dbReference>
<dbReference type="GO" id="GO:0005524">
    <property type="term" value="F:ATP binding"/>
    <property type="evidence" value="ECO:0007669"/>
    <property type="project" value="UniProtKB-KW"/>
</dbReference>
<dbReference type="Gene3D" id="3.30.420.40">
    <property type="match status" value="2"/>
</dbReference>
<evidence type="ECO:0000256" key="3">
    <source>
        <dbReference type="ARBA" id="ARBA00022741"/>
    </source>
</evidence>
<comment type="similarity">
    <text evidence="1">Belongs to the FGGY kinase family.</text>
</comment>
<reference evidence="9" key="1">
    <citation type="submission" date="2017-08" db="EMBL/GenBank/DDBJ databases">
        <authorList>
            <person name="Grouzdev D.S."/>
            <person name="Gaisin V.A."/>
            <person name="Rysina M.S."/>
            <person name="Gorlenko V.M."/>
        </authorList>
    </citation>
    <scope>NUCLEOTIDE SEQUENCE [LARGE SCALE GENOMIC DNA]</scope>
    <source>
        <strain evidence="9">Kir15-3F</strain>
    </source>
</reference>
<evidence type="ECO:0000259" key="6">
    <source>
        <dbReference type="Pfam" id="PF00370"/>
    </source>
</evidence>
<gene>
    <name evidence="8" type="ORF">CJ255_17030</name>
</gene>
<evidence type="ECO:0000313" key="9">
    <source>
        <dbReference type="Proteomes" id="UP000220527"/>
    </source>
</evidence>
<dbReference type="InterPro" id="IPR043129">
    <property type="entry name" value="ATPase_NBD"/>
</dbReference>
<evidence type="ECO:0000256" key="2">
    <source>
        <dbReference type="ARBA" id="ARBA00022679"/>
    </source>
</evidence>
<comment type="caution">
    <text evidence="8">The sequence shown here is derived from an EMBL/GenBank/DDBJ whole genome shotgun (WGS) entry which is preliminary data.</text>
</comment>
<evidence type="ECO:0000313" key="8">
    <source>
        <dbReference type="EMBL" id="PDW01840.1"/>
    </source>
</evidence>
<keyword evidence="9" id="KW-1185">Reference proteome</keyword>
<dbReference type="Proteomes" id="UP000220527">
    <property type="component" value="Unassembled WGS sequence"/>
</dbReference>
<dbReference type="OrthoDB" id="9805576at2"/>
<dbReference type="PANTHER" id="PTHR10196">
    <property type="entry name" value="SUGAR KINASE"/>
    <property type="match status" value="1"/>
</dbReference>
<organism evidence="8 9">
    <name type="scientific">Candidatus Viridilinea mediisalina</name>
    <dbReference type="NCBI Taxonomy" id="2024553"/>
    <lineage>
        <taxon>Bacteria</taxon>
        <taxon>Bacillati</taxon>
        <taxon>Chloroflexota</taxon>
        <taxon>Chloroflexia</taxon>
        <taxon>Chloroflexales</taxon>
        <taxon>Chloroflexineae</taxon>
        <taxon>Oscillochloridaceae</taxon>
        <taxon>Candidatus Viridilinea</taxon>
    </lineage>
</organism>
<evidence type="ECO:0000256" key="5">
    <source>
        <dbReference type="ARBA" id="ARBA00022840"/>
    </source>
</evidence>
<dbReference type="PANTHER" id="PTHR10196:SF69">
    <property type="entry name" value="GLYCEROL KINASE"/>
    <property type="match status" value="1"/>
</dbReference>
<feature type="domain" description="Carbohydrate kinase FGGY C-terminal" evidence="7">
    <location>
        <begin position="294"/>
        <end position="444"/>
    </location>
</feature>
<proteinExistence type="inferred from homology"/>
<dbReference type="Pfam" id="PF00370">
    <property type="entry name" value="FGGY_N"/>
    <property type="match status" value="1"/>
</dbReference>
<dbReference type="Pfam" id="PF02782">
    <property type="entry name" value="FGGY_C"/>
    <property type="match status" value="1"/>
</dbReference>
<name>A0A2A6RG51_9CHLR</name>
<dbReference type="RefSeq" id="WP_097645303.1">
    <property type="nucleotide sequence ID" value="NZ_NQWI01000104.1"/>
</dbReference>
<evidence type="ECO:0000256" key="4">
    <source>
        <dbReference type="ARBA" id="ARBA00022777"/>
    </source>
</evidence>
<sequence>MATKLILGIDQGSSGSRAVLLDQAGQVRGYGYRPLARLYPQPGWVEQRPAAVAHSVAAAIDEALGRAGCAPRNVVACGLTSQRDTTFAWDRHSGRALGNAITWQDLRTLPLVEEAERWCYAAERRERLGQFPGASCSAMHMAWRMRHDPAFQKAALAGTLHVSLAAGWVVQALGLPAEHALDGSLLQAMTIFDPRRRALWDTWIDYLGLPRTALPHARPTLHPFGRLRVGDTCVPVTAMLSDQQAALFGYACHQVGQAAATHGIASFINVVVGPNAPPQGICKTCLAWELEQCPTYSLEADMTVTGAAVRWLTQMRLIRRASDLDALAGAVKSSEGVVFVPAFTGLGVPSEDRGARGSIMGMSLGTTSAHIARAFLEAIGCQLREILDTMEREAGIKIEELRVGGGLANSDLACQLQADVAGVRLVRVREPEMSARGAALLAGLGCGFWASPAALPPLLNGSERHFEPRLAPGPRAALLERWACAVERARGWAA</sequence>
<dbReference type="InterPro" id="IPR018484">
    <property type="entry name" value="FGGY_N"/>
</dbReference>
<dbReference type="EMBL" id="NQWI01000104">
    <property type="protein sequence ID" value="PDW01840.1"/>
    <property type="molecule type" value="Genomic_DNA"/>
</dbReference>
<evidence type="ECO:0000259" key="7">
    <source>
        <dbReference type="Pfam" id="PF02782"/>
    </source>
</evidence>
<dbReference type="SUPFAM" id="SSF53067">
    <property type="entry name" value="Actin-like ATPase domain"/>
    <property type="match status" value="2"/>
</dbReference>
<keyword evidence="5" id="KW-0067">ATP-binding</keyword>
<protein>
    <submittedName>
        <fullName evidence="8">Carbohydrate kinase</fullName>
    </submittedName>
</protein>
<keyword evidence="3" id="KW-0547">Nucleotide-binding</keyword>
<dbReference type="InterPro" id="IPR018485">
    <property type="entry name" value="FGGY_C"/>
</dbReference>
<accession>A0A2A6RG51</accession>
<keyword evidence="2" id="KW-0808">Transferase</keyword>
<dbReference type="GO" id="GO:0005829">
    <property type="term" value="C:cytosol"/>
    <property type="evidence" value="ECO:0007669"/>
    <property type="project" value="TreeGrafter"/>
</dbReference>